<gene>
    <name evidence="1" type="ORF">J2S11_004169</name>
</gene>
<protein>
    <submittedName>
        <fullName evidence="1">Uncharacterized protein</fullName>
    </submittedName>
</protein>
<keyword evidence="2" id="KW-1185">Reference proteome</keyword>
<proteinExistence type="predicted"/>
<name>A0ABT9W4N8_9BACI</name>
<reference evidence="1 2" key="1">
    <citation type="submission" date="2023-07" db="EMBL/GenBank/DDBJ databases">
        <title>Genomic Encyclopedia of Type Strains, Phase IV (KMG-IV): sequencing the most valuable type-strain genomes for metagenomic binning, comparative biology and taxonomic classification.</title>
        <authorList>
            <person name="Goeker M."/>
        </authorList>
    </citation>
    <scope>NUCLEOTIDE SEQUENCE [LARGE SCALE GENOMIC DNA]</scope>
    <source>
        <strain evidence="1 2">DSM 12751</strain>
    </source>
</reference>
<evidence type="ECO:0000313" key="1">
    <source>
        <dbReference type="EMBL" id="MDQ0168217.1"/>
    </source>
</evidence>
<dbReference type="RefSeq" id="WP_307397788.1">
    <property type="nucleotide sequence ID" value="NZ_BAAADK010000020.1"/>
</dbReference>
<dbReference type="EMBL" id="JAUSTY010000025">
    <property type="protein sequence ID" value="MDQ0168217.1"/>
    <property type="molecule type" value="Genomic_DNA"/>
</dbReference>
<accession>A0ABT9W4N8</accession>
<evidence type="ECO:0000313" key="2">
    <source>
        <dbReference type="Proteomes" id="UP001235840"/>
    </source>
</evidence>
<organism evidence="1 2">
    <name type="scientific">Caldalkalibacillus horti</name>
    <dbReference type="NCBI Taxonomy" id="77523"/>
    <lineage>
        <taxon>Bacteria</taxon>
        <taxon>Bacillati</taxon>
        <taxon>Bacillota</taxon>
        <taxon>Bacilli</taxon>
        <taxon>Bacillales</taxon>
        <taxon>Bacillaceae</taxon>
        <taxon>Caldalkalibacillus</taxon>
    </lineage>
</organism>
<dbReference type="Proteomes" id="UP001235840">
    <property type="component" value="Unassembled WGS sequence"/>
</dbReference>
<comment type="caution">
    <text evidence="1">The sequence shown here is derived from an EMBL/GenBank/DDBJ whole genome shotgun (WGS) entry which is preliminary data.</text>
</comment>
<sequence length="112" mass="12853">MTNLERLSLETKGINLSEDELSIYLMESDLTPSSPYQAQSATNKRNIYRAALSILESIANNPSNMKDYKQDDMSVSQFAENVQARIDQLERKIRSMKTDEQSDSNFFMLFNS</sequence>